<comment type="caution">
    <text evidence="3">The sequence shown here is derived from an EMBL/GenBank/DDBJ whole genome shotgun (WGS) entry which is preliminary data.</text>
</comment>
<feature type="transmembrane region" description="Helical" evidence="2">
    <location>
        <begin position="147"/>
        <end position="166"/>
    </location>
</feature>
<organism evidence="3 4">
    <name type="scientific">Lobosporangium transversale</name>
    <dbReference type="NCBI Taxonomy" id="64571"/>
    <lineage>
        <taxon>Eukaryota</taxon>
        <taxon>Fungi</taxon>
        <taxon>Fungi incertae sedis</taxon>
        <taxon>Mucoromycota</taxon>
        <taxon>Mortierellomycotina</taxon>
        <taxon>Mortierellomycetes</taxon>
        <taxon>Mortierellales</taxon>
        <taxon>Mortierellaceae</taxon>
        <taxon>Lobosporangium</taxon>
    </lineage>
</organism>
<accession>A0A1Y2H0T4</accession>
<dbReference type="GeneID" id="33569297"/>
<dbReference type="EMBL" id="MCFF01000003">
    <property type="protein sequence ID" value="ORZ27611.1"/>
    <property type="molecule type" value="Genomic_DNA"/>
</dbReference>
<evidence type="ECO:0000256" key="2">
    <source>
        <dbReference type="SAM" id="Phobius"/>
    </source>
</evidence>
<dbReference type="RefSeq" id="XP_021885314.1">
    <property type="nucleotide sequence ID" value="XM_022027454.1"/>
</dbReference>
<feature type="compositionally biased region" description="Low complexity" evidence="1">
    <location>
        <begin position="441"/>
        <end position="450"/>
    </location>
</feature>
<feature type="transmembrane region" description="Helical" evidence="2">
    <location>
        <begin position="105"/>
        <end position="127"/>
    </location>
</feature>
<feature type="transmembrane region" description="Helical" evidence="2">
    <location>
        <begin position="12"/>
        <end position="28"/>
    </location>
</feature>
<evidence type="ECO:0000256" key="1">
    <source>
        <dbReference type="SAM" id="MobiDB-lite"/>
    </source>
</evidence>
<feature type="transmembrane region" description="Helical" evidence="2">
    <location>
        <begin position="227"/>
        <end position="245"/>
    </location>
</feature>
<feature type="transmembrane region" description="Helical" evidence="2">
    <location>
        <begin position="48"/>
        <end position="64"/>
    </location>
</feature>
<feature type="compositionally biased region" description="Polar residues" evidence="1">
    <location>
        <begin position="458"/>
        <end position="507"/>
    </location>
</feature>
<keyword evidence="2" id="KW-0472">Membrane</keyword>
<evidence type="ECO:0000313" key="3">
    <source>
        <dbReference type="EMBL" id="ORZ27611.1"/>
    </source>
</evidence>
<sequence>MTHMSDLSYLQRGVSTGWTYIWFIIYVFRWDRFGALSLRRLGRFELRSIVTILVLISLGLQLAYDLGSARLKYIEGFWINPHTQEIQSKPAQAWSGQDIEHVEPLYYTLACALALETCVFFLLQAFWSYISKSVTKSCFMTSFEFKVNIAASCIVVAIFPTVQYLFRNDFVYREVIPQMIFSILMFITGILGIRTHFRLVALIKNAGTISSETTLNVLQKLEYFKDMNVVLTFSFFGCAFPLSIMSVDGLLNKPLIAEHKFGSDFLITNLNFFEFIIWVTLTLIFYPRKTVTGSHFGSTNMDSQGRNARQSGETHLPRFNTVKPQDDDYHRKPLHPMHYDLDNDPVWNNEVISVGNSQRKNQHNRTLSNDSRQATLVPMVPIITTPPTAAAVAKTCSTSLKLSNKKAANGNMSNNLSVSNDRAEVVSNTIYYQDGLAKAQQQFQQQQQQQDSGHETPNRSFSQNSQHSVKSSQRVSDNIPQRSSSQRPLVPKSNKNYTRHTPNNSADYTDYRPSREYPSLTHETSPNHSDNNHATLSSGNYRHQQQQYHPHYAHQTSMYNDDKAGMTNNTRAASALAQRNPSEESDRSLIQIGYIRPMEIHEAQAYQHTPLSPVSLISPKSFNFPATPKSPISPKSPTFTSRGGNSFYDGVIEVM</sequence>
<feature type="region of interest" description="Disordered" evidence="1">
    <location>
        <begin position="441"/>
        <end position="549"/>
    </location>
</feature>
<gene>
    <name evidence="3" type="ORF">BCR41DRAFT_383376</name>
</gene>
<keyword evidence="4" id="KW-1185">Reference proteome</keyword>
<feature type="transmembrane region" description="Helical" evidence="2">
    <location>
        <begin position="178"/>
        <end position="197"/>
    </location>
</feature>
<protein>
    <submittedName>
        <fullName evidence="3">Uncharacterized protein</fullName>
    </submittedName>
</protein>
<feature type="transmembrane region" description="Helical" evidence="2">
    <location>
        <begin position="265"/>
        <end position="286"/>
    </location>
</feature>
<name>A0A1Y2H0T4_9FUNG</name>
<reference evidence="3 4" key="1">
    <citation type="submission" date="2016-07" db="EMBL/GenBank/DDBJ databases">
        <title>Pervasive Adenine N6-methylation of Active Genes in Fungi.</title>
        <authorList>
            <consortium name="DOE Joint Genome Institute"/>
            <person name="Mondo S.J."/>
            <person name="Dannebaum R.O."/>
            <person name="Kuo R.C."/>
            <person name="Labutti K."/>
            <person name="Haridas S."/>
            <person name="Kuo A."/>
            <person name="Salamov A."/>
            <person name="Ahrendt S.R."/>
            <person name="Lipzen A."/>
            <person name="Sullivan W."/>
            <person name="Andreopoulos W.B."/>
            <person name="Clum A."/>
            <person name="Lindquist E."/>
            <person name="Daum C."/>
            <person name="Ramamoorthy G.K."/>
            <person name="Gryganskyi A."/>
            <person name="Culley D."/>
            <person name="Magnuson J.K."/>
            <person name="James T.Y."/>
            <person name="O'Malley M.A."/>
            <person name="Stajich J.E."/>
            <person name="Spatafora J.W."/>
            <person name="Visel A."/>
            <person name="Grigoriev I.V."/>
        </authorList>
    </citation>
    <scope>NUCLEOTIDE SEQUENCE [LARGE SCALE GENOMIC DNA]</scope>
    <source>
        <strain evidence="3 4">NRRL 3116</strain>
    </source>
</reference>
<dbReference type="AlphaFoldDB" id="A0A1Y2H0T4"/>
<dbReference type="STRING" id="64571.A0A1Y2H0T4"/>
<evidence type="ECO:0000313" key="4">
    <source>
        <dbReference type="Proteomes" id="UP000193648"/>
    </source>
</evidence>
<feature type="compositionally biased region" description="Polar residues" evidence="1">
    <location>
        <begin position="521"/>
        <end position="540"/>
    </location>
</feature>
<feature type="compositionally biased region" description="Polar residues" evidence="1">
    <location>
        <begin position="296"/>
        <end position="313"/>
    </location>
</feature>
<proteinExistence type="predicted"/>
<dbReference type="InParanoid" id="A0A1Y2H0T4"/>
<dbReference type="Proteomes" id="UP000193648">
    <property type="component" value="Unassembled WGS sequence"/>
</dbReference>
<keyword evidence="2" id="KW-1133">Transmembrane helix</keyword>
<keyword evidence="2" id="KW-0812">Transmembrane</keyword>
<feature type="region of interest" description="Disordered" evidence="1">
    <location>
        <begin position="296"/>
        <end position="326"/>
    </location>
</feature>
<dbReference type="OrthoDB" id="2384193at2759"/>